<evidence type="ECO:0000313" key="6">
    <source>
        <dbReference type="EMBL" id="SDA91384.1"/>
    </source>
</evidence>
<name>A0A1G5Z9F9_9HYPH</name>
<dbReference type="CDD" id="cd03219">
    <property type="entry name" value="ABC_Mj1267_LivG_branched"/>
    <property type="match status" value="1"/>
</dbReference>
<sequence length="268" mass="29128">MTSALLQVSNLSKSYGGLRAVADLNLNVLPGAIHSLIGPNGAGKTTAFNCIVQYVPPSTGTVSFAGQRIDGARPDQVAAVGIARTYQNIRLFGSMTVLDNVLVGRHRHLTIPWWSSVLCLPGAKREEEAAKAEARRWLDYVGLKSVEDLPATALAYGQQRRLEIARALASNPSLLMLDEPTAGMNPSEVNEMIRFIGKLREDLSMTIVMIEHQIRLVMTLSDQVTVMHHGTVIAEGTPGEVQRDPDVIAAYLGHRRGTPEVHSAKTKM</sequence>
<evidence type="ECO:0000256" key="3">
    <source>
        <dbReference type="ARBA" id="ARBA00022741"/>
    </source>
</evidence>
<feature type="domain" description="ABC transporter" evidence="5">
    <location>
        <begin position="6"/>
        <end position="254"/>
    </location>
</feature>
<evidence type="ECO:0000256" key="1">
    <source>
        <dbReference type="ARBA" id="ARBA00005417"/>
    </source>
</evidence>
<dbReference type="GO" id="GO:0005886">
    <property type="term" value="C:plasma membrane"/>
    <property type="evidence" value="ECO:0007669"/>
    <property type="project" value="TreeGrafter"/>
</dbReference>
<dbReference type="Pfam" id="PF12399">
    <property type="entry name" value="BCA_ABC_TP_C"/>
    <property type="match status" value="1"/>
</dbReference>
<dbReference type="InterPro" id="IPR017871">
    <property type="entry name" value="ABC_transporter-like_CS"/>
</dbReference>
<dbReference type="FunFam" id="3.40.50.300:FF:000421">
    <property type="entry name" value="Branched-chain amino acid ABC transporter ATP-binding protein"/>
    <property type="match status" value="1"/>
</dbReference>
<accession>A0A1G5Z9F9</accession>
<dbReference type="InterPro" id="IPR003439">
    <property type="entry name" value="ABC_transporter-like_ATP-bd"/>
</dbReference>
<dbReference type="PROSITE" id="PS00211">
    <property type="entry name" value="ABC_TRANSPORTER_1"/>
    <property type="match status" value="1"/>
</dbReference>
<evidence type="ECO:0000313" key="7">
    <source>
        <dbReference type="Proteomes" id="UP000198588"/>
    </source>
</evidence>
<dbReference type="InterPro" id="IPR027417">
    <property type="entry name" value="P-loop_NTPase"/>
</dbReference>
<dbReference type="Gene3D" id="3.40.50.300">
    <property type="entry name" value="P-loop containing nucleotide triphosphate hydrolases"/>
    <property type="match status" value="1"/>
</dbReference>
<comment type="similarity">
    <text evidence="1">Belongs to the ABC transporter superfamily.</text>
</comment>
<keyword evidence="4 6" id="KW-0067">ATP-binding</keyword>
<proteinExistence type="inferred from homology"/>
<dbReference type="SMART" id="SM00382">
    <property type="entry name" value="AAA"/>
    <property type="match status" value="1"/>
</dbReference>
<dbReference type="Pfam" id="PF00005">
    <property type="entry name" value="ABC_tran"/>
    <property type="match status" value="1"/>
</dbReference>
<dbReference type="STRING" id="1165689.SAMN02927914_04507"/>
<protein>
    <submittedName>
        <fullName evidence="6">Branched-chain amino acid transport system ATP-binding protein</fullName>
    </submittedName>
</protein>
<dbReference type="InterPro" id="IPR032823">
    <property type="entry name" value="BCA_ABC_TP_C"/>
</dbReference>
<keyword evidence="2" id="KW-0813">Transport</keyword>
<dbReference type="OrthoDB" id="9779872at2"/>
<dbReference type="EMBL" id="FMXM01000015">
    <property type="protein sequence ID" value="SDA91384.1"/>
    <property type="molecule type" value="Genomic_DNA"/>
</dbReference>
<evidence type="ECO:0000259" key="5">
    <source>
        <dbReference type="PROSITE" id="PS50893"/>
    </source>
</evidence>
<dbReference type="GO" id="GO:0016887">
    <property type="term" value="F:ATP hydrolysis activity"/>
    <property type="evidence" value="ECO:0007669"/>
    <property type="project" value="InterPro"/>
</dbReference>
<dbReference type="Proteomes" id="UP000198588">
    <property type="component" value="Unassembled WGS sequence"/>
</dbReference>
<dbReference type="AlphaFoldDB" id="A0A1G5Z9F9"/>
<dbReference type="SUPFAM" id="SSF52540">
    <property type="entry name" value="P-loop containing nucleoside triphosphate hydrolases"/>
    <property type="match status" value="1"/>
</dbReference>
<reference evidence="6 7" key="1">
    <citation type="submission" date="2016-10" db="EMBL/GenBank/DDBJ databases">
        <authorList>
            <person name="de Groot N.N."/>
        </authorList>
    </citation>
    <scope>NUCLEOTIDE SEQUENCE [LARGE SCALE GENOMIC DNA]</scope>
    <source>
        <strain evidence="6 7">CGMCC 1.12097</strain>
    </source>
</reference>
<dbReference type="PANTHER" id="PTHR45772">
    <property type="entry name" value="CONSERVED COMPONENT OF ABC TRANSPORTER FOR NATURAL AMINO ACIDS-RELATED"/>
    <property type="match status" value="1"/>
</dbReference>
<gene>
    <name evidence="6" type="ORF">SAMN02927914_04507</name>
</gene>
<dbReference type="RefSeq" id="WP_091582527.1">
    <property type="nucleotide sequence ID" value="NZ_FMXM01000015.1"/>
</dbReference>
<dbReference type="PROSITE" id="PS50893">
    <property type="entry name" value="ABC_TRANSPORTER_2"/>
    <property type="match status" value="1"/>
</dbReference>
<dbReference type="InterPro" id="IPR003593">
    <property type="entry name" value="AAA+_ATPase"/>
</dbReference>
<dbReference type="PANTHER" id="PTHR45772:SF9">
    <property type="entry name" value="CONSERVED COMPONENT OF ABC TRANSPORTER FOR NATURAL AMINO ACIDS"/>
    <property type="match status" value="1"/>
</dbReference>
<dbReference type="GO" id="GO:0005524">
    <property type="term" value="F:ATP binding"/>
    <property type="evidence" value="ECO:0007669"/>
    <property type="project" value="UniProtKB-KW"/>
</dbReference>
<organism evidence="6 7">
    <name type="scientific">Mesorhizobium qingshengii</name>
    <dbReference type="NCBI Taxonomy" id="1165689"/>
    <lineage>
        <taxon>Bacteria</taxon>
        <taxon>Pseudomonadati</taxon>
        <taxon>Pseudomonadota</taxon>
        <taxon>Alphaproteobacteria</taxon>
        <taxon>Hyphomicrobiales</taxon>
        <taxon>Phyllobacteriaceae</taxon>
        <taxon>Mesorhizobium</taxon>
    </lineage>
</organism>
<keyword evidence="3" id="KW-0547">Nucleotide-binding</keyword>
<evidence type="ECO:0000256" key="4">
    <source>
        <dbReference type="ARBA" id="ARBA00022840"/>
    </source>
</evidence>
<dbReference type="InterPro" id="IPR051120">
    <property type="entry name" value="ABC_AA/LPS_Transport"/>
</dbReference>
<evidence type="ECO:0000256" key="2">
    <source>
        <dbReference type="ARBA" id="ARBA00022448"/>
    </source>
</evidence>